<sequence>MNTDQVLKFVELYSNCVCLWDVNSPLYKDRLARDNALKHISDEMEILGFGPKEVAQKIKNIRTSYKQEIRKMAASETTGEVYKPKVPWFNCIDSFLRGFHKSNVQVKDTWTEKSISPINVIDVTEHKICTEKVIKSEYISPSDIEEESPVEVNSCKRLKFDTRGEPLSFSCVSDAMDAHNIERIPSNKIKFPPFETEFDLWARSLAVQLNKMDISRALKLQLKIQTIVTNERLEHEASIHSSDSPSASHGFRQSYCMDVKPVRRRSEIKELQHTSEPVDPLLCSSVNR</sequence>
<dbReference type="InterPro" id="IPR006578">
    <property type="entry name" value="MADF-dom"/>
</dbReference>
<dbReference type="EMBL" id="JASPKY010000025">
    <property type="protein sequence ID" value="KAK9751848.1"/>
    <property type="molecule type" value="Genomic_DNA"/>
</dbReference>
<dbReference type="PROSITE" id="PS51029">
    <property type="entry name" value="MADF"/>
    <property type="match status" value="1"/>
</dbReference>
<dbReference type="SMART" id="SM00595">
    <property type="entry name" value="MADF"/>
    <property type="match status" value="1"/>
</dbReference>
<evidence type="ECO:0000313" key="3">
    <source>
        <dbReference type="Proteomes" id="UP001458880"/>
    </source>
</evidence>
<reference evidence="2 3" key="1">
    <citation type="journal article" date="2024" name="BMC Genomics">
        <title>De novo assembly and annotation of Popillia japonica's genome with initial clues to its potential as an invasive pest.</title>
        <authorList>
            <person name="Cucini C."/>
            <person name="Boschi S."/>
            <person name="Funari R."/>
            <person name="Cardaioli E."/>
            <person name="Iannotti N."/>
            <person name="Marturano G."/>
            <person name="Paoli F."/>
            <person name="Bruttini M."/>
            <person name="Carapelli A."/>
            <person name="Frati F."/>
            <person name="Nardi F."/>
        </authorList>
    </citation>
    <scope>NUCLEOTIDE SEQUENCE [LARGE SCALE GENOMIC DNA]</scope>
    <source>
        <strain evidence="2">DMR45628</strain>
    </source>
</reference>
<protein>
    <submittedName>
        <fullName evidence="2">Alcohol dehydrogenase transcription factor Myb/SANT-like</fullName>
    </submittedName>
</protein>
<dbReference type="Proteomes" id="UP001458880">
    <property type="component" value="Unassembled WGS sequence"/>
</dbReference>
<evidence type="ECO:0000259" key="1">
    <source>
        <dbReference type="PROSITE" id="PS51029"/>
    </source>
</evidence>
<feature type="domain" description="MADF" evidence="1">
    <location>
        <begin position="8"/>
        <end position="101"/>
    </location>
</feature>
<dbReference type="PANTHER" id="PTHR21505">
    <property type="entry name" value="MADF DOMAIN-CONTAINING PROTEIN-RELATED"/>
    <property type="match status" value="1"/>
</dbReference>
<comment type="caution">
    <text evidence="2">The sequence shown here is derived from an EMBL/GenBank/DDBJ whole genome shotgun (WGS) entry which is preliminary data.</text>
</comment>
<dbReference type="AlphaFoldDB" id="A0AAW1N0H2"/>
<organism evidence="2 3">
    <name type="scientific">Popillia japonica</name>
    <name type="common">Japanese beetle</name>
    <dbReference type="NCBI Taxonomy" id="7064"/>
    <lineage>
        <taxon>Eukaryota</taxon>
        <taxon>Metazoa</taxon>
        <taxon>Ecdysozoa</taxon>
        <taxon>Arthropoda</taxon>
        <taxon>Hexapoda</taxon>
        <taxon>Insecta</taxon>
        <taxon>Pterygota</taxon>
        <taxon>Neoptera</taxon>
        <taxon>Endopterygota</taxon>
        <taxon>Coleoptera</taxon>
        <taxon>Polyphaga</taxon>
        <taxon>Scarabaeiformia</taxon>
        <taxon>Scarabaeidae</taxon>
        <taxon>Rutelinae</taxon>
        <taxon>Popillia</taxon>
    </lineage>
</organism>
<dbReference type="PANTHER" id="PTHR21505:SF12">
    <property type="entry name" value="MADF DOMAIN-CONTAINING PROTEIN-RELATED"/>
    <property type="match status" value="1"/>
</dbReference>
<proteinExistence type="predicted"/>
<gene>
    <name evidence="2" type="ORF">QE152_g4746</name>
</gene>
<evidence type="ECO:0000313" key="2">
    <source>
        <dbReference type="EMBL" id="KAK9751848.1"/>
    </source>
</evidence>
<keyword evidence="3" id="KW-1185">Reference proteome</keyword>
<name>A0AAW1N0H2_POPJA</name>
<dbReference type="Pfam" id="PF10545">
    <property type="entry name" value="MADF_DNA_bdg"/>
    <property type="match status" value="1"/>
</dbReference>
<accession>A0AAW1N0H2</accession>